<reference evidence="1 2" key="1">
    <citation type="submission" date="2021-06" db="EMBL/GenBank/DDBJ databases">
        <title>Caerostris extrusa draft genome.</title>
        <authorList>
            <person name="Kono N."/>
            <person name="Arakawa K."/>
        </authorList>
    </citation>
    <scope>NUCLEOTIDE SEQUENCE [LARGE SCALE GENOMIC DNA]</scope>
</reference>
<dbReference type="EMBL" id="BPLR01002649">
    <property type="protein sequence ID" value="GIX76100.1"/>
    <property type="molecule type" value="Genomic_DNA"/>
</dbReference>
<gene>
    <name evidence="1" type="ORF">CEXT_460971</name>
</gene>
<evidence type="ECO:0000313" key="1">
    <source>
        <dbReference type="EMBL" id="GIX76100.1"/>
    </source>
</evidence>
<name>A0AAV4MWF6_CAEEX</name>
<comment type="caution">
    <text evidence="1">The sequence shown here is derived from an EMBL/GenBank/DDBJ whole genome shotgun (WGS) entry which is preliminary data.</text>
</comment>
<accession>A0AAV4MWF6</accession>
<organism evidence="1 2">
    <name type="scientific">Caerostris extrusa</name>
    <name type="common">Bark spider</name>
    <name type="synonym">Caerostris bankana</name>
    <dbReference type="NCBI Taxonomy" id="172846"/>
    <lineage>
        <taxon>Eukaryota</taxon>
        <taxon>Metazoa</taxon>
        <taxon>Ecdysozoa</taxon>
        <taxon>Arthropoda</taxon>
        <taxon>Chelicerata</taxon>
        <taxon>Arachnida</taxon>
        <taxon>Araneae</taxon>
        <taxon>Araneomorphae</taxon>
        <taxon>Entelegynae</taxon>
        <taxon>Araneoidea</taxon>
        <taxon>Araneidae</taxon>
        <taxon>Caerostris</taxon>
    </lineage>
</organism>
<sequence length="72" mass="7908">MCFNSERGTRRDPQWHSSRFNLKLHQRQKASGISTAFCILKSKLRNTAPSASAIAANFSAIPVSIAGYQPDA</sequence>
<dbReference type="AlphaFoldDB" id="A0AAV4MWF6"/>
<evidence type="ECO:0000313" key="2">
    <source>
        <dbReference type="Proteomes" id="UP001054945"/>
    </source>
</evidence>
<proteinExistence type="predicted"/>
<protein>
    <submittedName>
        <fullName evidence="1">Uncharacterized protein</fullName>
    </submittedName>
</protein>
<dbReference type="Proteomes" id="UP001054945">
    <property type="component" value="Unassembled WGS sequence"/>
</dbReference>
<keyword evidence="2" id="KW-1185">Reference proteome</keyword>